<name>A0ABT0R5Y5_9BACT</name>
<comment type="caution">
    <text evidence="1">The sequence shown here is derived from an EMBL/GenBank/DDBJ whole genome shotgun (WGS) entry which is preliminary data.</text>
</comment>
<gene>
    <name evidence="1" type="ORF">M8N44_00735</name>
</gene>
<dbReference type="EMBL" id="JAMGSI010000001">
    <property type="protein sequence ID" value="MCL6655842.1"/>
    <property type="molecule type" value="Genomic_DNA"/>
</dbReference>
<keyword evidence="2" id="KW-1185">Reference proteome</keyword>
<organism evidence="1 2">
    <name type="scientific">Akkermansia massiliensis</name>
    <dbReference type="NCBI Taxonomy" id="2927224"/>
    <lineage>
        <taxon>Bacteria</taxon>
        <taxon>Pseudomonadati</taxon>
        <taxon>Verrucomicrobiota</taxon>
        <taxon>Verrucomicrobiia</taxon>
        <taxon>Verrucomicrobiales</taxon>
        <taxon>Akkermansiaceae</taxon>
        <taxon>Akkermansia</taxon>
    </lineage>
</organism>
<dbReference type="RefSeq" id="WP_249852978.1">
    <property type="nucleotide sequence ID" value="NZ_JAMGSI010000001.1"/>
</dbReference>
<sequence>MYQEENEPDFLLQNPRKRDYKKTMKAIFLGEQNPKEIVEDYLKNNQIERVFIIGDKIDLDSGARVDHITYAQTILYKFYYPWLKDITSNCLVVWNNAMRTKSRYDLHYNCIRRYMQQADHRIIFEHFPVREKEEEFMILWDMTLNNPFLKEPYAECDFSQGEIHLGDIRFEVHETPVELDEEELAAYAAEKDRIVGEVKKDPNIVPRRLLKWTEALAAKKVGGEYDTKGTIKPVMNVTVTNTGVDAYYMGRLNDYRRAVNNVCEKIQRRG</sequence>
<dbReference type="GeneID" id="84022362"/>
<evidence type="ECO:0000313" key="1">
    <source>
        <dbReference type="EMBL" id="MCL6655842.1"/>
    </source>
</evidence>
<protein>
    <submittedName>
        <fullName evidence="1">Uncharacterized protein</fullName>
    </submittedName>
</protein>
<dbReference type="Proteomes" id="UP001202031">
    <property type="component" value="Unassembled WGS sequence"/>
</dbReference>
<proteinExistence type="predicted"/>
<reference evidence="1 2" key="1">
    <citation type="submission" date="2022-03" db="EMBL/GenBank/DDBJ databases">
        <title>Taxonomic description of new species and reclassification of some bacterial strains.</title>
        <authorList>
            <person name="Ndongo S."/>
        </authorList>
    </citation>
    <scope>NUCLEOTIDE SEQUENCE [LARGE SCALE GENOMIC DNA]</scope>
    <source>
        <strain evidence="1 2">Marseille-P6666</strain>
    </source>
</reference>
<accession>A0ABT0R5Y5</accession>
<evidence type="ECO:0000313" key="2">
    <source>
        <dbReference type="Proteomes" id="UP001202031"/>
    </source>
</evidence>